<organism evidence="2 3">
    <name type="scientific">Achromobacter animicus</name>
    <dbReference type="NCBI Taxonomy" id="1389935"/>
    <lineage>
        <taxon>Bacteria</taxon>
        <taxon>Pseudomonadati</taxon>
        <taxon>Pseudomonadota</taxon>
        <taxon>Betaproteobacteria</taxon>
        <taxon>Burkholderiales</taxon>
        <taxon>Alcaligenaceae</taxon>
        <taxon>Achromobacter</taxon>
    </lineage>
</organism>
<sequence>MSVRTSLYACLIVALVAPAVASASDGVIRFAGAIVEPAVCMPRVTPAIAGGLPRVVCATESRIRAADPALRVKTSVREMPAATAEDRAAGKHYLVTLEYL</sequence>
<evidence type="ECO:0000313" key="3">
    <source>
        <dbReference type="Proteomes" id="UP000494214"/>
    </source>
</evidence>
<proteinExistence type="predicted"/>
<dbReference type="Proteomes" id="UP000494214">
    <property type="component" value="Unassembled WGS sequence"/>
</dbReference>
<feature type="signal peptide" evidence="1">
    <location>
        <begin position="1"/>
        <end position="23"/>
    </location>
</feature>
<reference evidence="2 3" key="1">
    <citation type="submission" date="2020-04" db="EMBL/GenBank/DDBJ databases">
        <authorList>
            <person name="De Canck E."/>
        </authorList>
    </citation>
    <scope>NUCLEOTIDE SEQUENCE [LARGE SCALE GENOMIC DNA]</scope>
    <source>
        <strain evidence="2 3">LMG 26690</strain>
    </source>
</reference>
<evidence type="ECO:0000256" key="1">
    <source>
        <dbReference type="SAM" id="SignalP"/>
    </source>
</evidence>
<feature type="chain" id="PRO_5028899118" description="Type 1 fimbrial protein" evidence="1">
    <location>
        <begin position="24"/>
        <end position="100"/>
    </location>
</feature>
<dbReference type="AlphaFoldDB" id="A0A6S6Z5J1"/>
<keyword evidence="1" id="KW-0732">Signal</keyword>
<dbReference type="RefSeq" id="WP_175121696.1">
    <property type="nucleotide sequence ID" value="NZ_CADIJM010000001.1"/>
</dbReference>
<dbReference type="EMBL" id="CADIJM010000001">
    <property type="protein sequence ID" value="CAB3662954.1"/>
    <property type="molecule type" value="Genomic_DNA"/>
</dbReference>
<keyword evidence="3" id="KW-1185">Reference proteome</keyword>
<evidence type="ECO:0008006" key="4">
    <source>
        <dbReference type="Google" id="ProtNLM"/>
    </source>
</evidence>
<protein>
    <recommendedName>
        <fullName evidence="4">Type 1 fimbrial protein</fullName>
    </recommendedName>
</protein>
<gene>
    <name evidence="2" type="ORF">LMG26690_00673</name>
</gene>
<name>A0A6S6Z5J1_9BURK</name>
<accession>A0A6S6Z5J1</accession>
<evidence type="ECO:0000313" key="2">
    <source>
        <dbReference type="EMBL" id="CAB3662954.1"/>
    </source>
</evidence>